<evidence type="ECO:0000259" key="6">
    <source>
        <dbReference type="SMART" id="SM00822"/>
    </source>
</evidence>
<dbReference type="EMBL" id="PKUS01000002">
    <property type="protein sequence ID" value="PLW70171.1"/>
    <property type="molecule type" value="Genomic_DNA"/>
</dbReference>
<dbReference type="InterPro" id="IPR002347">
    <property type="entry name" value="SDR_fam"/>
</dbReference>
<keyword evidence="5" id="KW-0753">Steroid metabolism</keyword>
<evidence type="ECO:0000256" key="5">
    <source>
        <dbReference type="ARBA" id="ARBA00023221"/>
    </source>
</evidence>
<evidence type="ECO:0000256" key="4">
    <source>
        <dbReference type="ARBA" id="ARBA00023098"/>
    </source>
</evidence>
<dbReference type="SMART" id="SM00822">
    <property type="entry name" value="PKS_KR"/>
    <property type="match status" value="1"/>
</dbReference>
<feature type="domain" description="Ketoreductase" evidence="6">
    <location>
        <begin position="7"/>
        <end position="188"/>
    </location>
</feature>
<dbReference type="Pfam" id="PF13561">
    <property type="entry name" value="adh_short_C2"/>
    <property type="match status" value="1"/>
</dbReference>
<evidence type="ECO:0000313" key="7">
    <source>
        <dbReference type="EMBL" id="PLW70171.1"/>
    </source>
</evidence>
<dbReference type="InterPro" id="IPR057326">
    <property type="entry name" value="KR_dom"/>
</dbReference>
<dbReference type="PRINTS" id="PR00081">
    <property type="entry name" value="GDHRDH"/>
</dbReference>
<dbReference type="OrthoDB" id="7064009at2"/>
<dbReference type="Proteomes" id="UP000235005">
    <property type="component" value="Unassembled WGS sequence"/>
</dbReference>
<evidence type="ECO:0000256" key="3">
    <source>
        <dbReference type="ARBA" id="ARBA00023027"/>
    </source>
</evidence>
<accession>A0A2N5X6R4</accession>
<keyword evidence="3" id="KW-0520">NAD</keyword>
<dbReference type="RefSeq" id="WP_076000611.1">
    <property type="nucleotide sequence ID" value="NZ_PKUS01000002.1"/>
</dbReference>
<dbReference type="GO" id="GO:0016491">
    <property type="term" value="F:oxidoreductase activity"/>
    <property type="evidence" value="ECO:0007669"/>
    <property type="project" value="UniProtKB-KW"/>
</dbReference>
<dbReference type="GO" id="GO:0008202">
    <property type="term" value="P:steroid metabolic process"/>
    <property type="evidence" value="ECO:0007669"/>
    <property type="project" value="UniProtKB-KW"/>
</dbReference>
<gene>
    <name evidence="7" type="ORF">C0039_02890</name>
</gene>
<dbReference type="PROSITE" id="PS00061">
    <property type="entry name" value="ADH_SHORT"/>
    <property type="match status" value="1"/>
</dbReference>
<protein>
    <submittedName>
        <fullName evidence="7">3-oxoacyl-ACP reductase</fullName>
    </submittedName>
</protein>
<organism evidence="7 8">
    <name type="scientific">Pseudohalioglobus lutimaris</name>
    <dbReference type="NCBI Taxonomy" id="1737061"/>
    <lineage>
        <taxon>Bacteria</taxon>
        <taxon>Pseudomonadati</taxon>
        <taxon>Pseudomonadota</taxon>
        <taxon>Gammaproteobacteria</taxon>
        <taxon>Cellvibrionales</taxon>
        <taxon>Halieaceae</taxon>
        <taxon>Pseudohalioglobus</taxon>
    </lineage>
</organism>
<keyword evidence="4" id="KW-0443">Lipid metabolism</keyword>
<name>A0A2N5X6R4_9GAMM</name>
<dbReference type="InterPro" id="IPR036291">
    <property type="entry name" value="NAD(P)-bd_dom_sf"/>
</dbReference>
<dbReference type="PANTHER" id="PTHR43180">
    <property type="entry name" value="3-OXOACYL-(ACYL-CARRIER-PROTEIN) REDUCTASE (AFU_ORTHOLOGUE AFUA_6G11210)"/>
    <property type="match status" value="1"/>
</dbReference>
<dbReference type="AlphaFoldDB" id="A0A2N5X6R4"/>
<dbReference type="PRINTS" id="PR00080">
    <property type="entry name" value="SDRFAMILY"/>
</dbReference>
<dbReference type="FunFam" id="3.40.50.720:FF:000084">
    <property type="entry name" value="Short-chain dehydrogenase reductase"/>
    <property type="match status" value="1"/>
</dbReference>
<keyword evidence="2" id="KW-0560">Oxidoreductase</keyword>
<comment type="caution">
    <text evidence="7">The sequence shown here is derived from an EMBL/GenBank/DDBJ whole genome shotgun (WGS) entry which is preliminary data.</text>
</comment>
<comment type="similarity">
    <text evidence="1">Belongs to the short-chain dehydrogenases/reductases (SDR) family.</text>
</comment>
<dbReference type="InterPro" id="IPR020904">
    <property type="entry name" value="Sc_DH/Rdtase_CS"/>
</dbReference>
<evidence type="ECO:0000256" key="1">
    <source>
        <dbReference type="ARBA" id="ARBA00006484"/>
    </source>
</evidence>
<keyword evidence="8" id="KW-1185">Reference proteome</keyword>
<proteinExistence type="inferred from homology"/>
<dbReference type="Gene3D" id="3.40.50.720">
    <property type="entry name" value="NAD(P)-binding Rossmann-like Domain"/>
    <property type="match status" value="1"/>
</dbReference>
<dbReference type="NCBIfam" id="NF005559">
    <property type="entry name" value="PRK07231.1"/>
    <property type="match status" value="1"/>
</dbReference>
<dbReference type="PANTHER" id="PTHR43180:SF28">
    <property type="entry name" value="NAD(P)-BINDING ROSSMANN-FOLD SUPERFAMILY PROTEIN"/>
    <property type="match status" value="1"/>
</dbReference>
<dbReference type="SUPFAM" id="SSF51735">
    <property type="entry name" value="NAD(P)-binding Rossmann-fold domains"/>
    <property type="match status" value="1"/>
</dbReference>
<reference evidence="7 8" key="1">
    <citation type="submission" date="2018-01" db="EMBL/GenBank/DDBJ databases">
        <title>The draft genome sequence of Halioglobus lutimaris HF004.</title>
        <authorList>
            <person name="Du Z.-J."/>
            <person name="Shi M.-J."/>
        </authorList>
    </citation>
    <scope>NUCLEOTIDE SEQUENCE [LARGE SCALE GENOMIC DNA]</scope>
    <source>
        <strain evidence="7 8">HF004</strain>
    </source>
</reference>
<evidence type="ECO:0000313" key="8">
    <source>
        <dbReference type="Proteomes" id="UP000235005"/>
    </source>
</evidence>
<evidence type="ECO:0000256" key="2">
    <source>
        <dbReference type="ARBA" id="ARBA00023002"/>
    </source>
</evidence>
<sequence>MQRLAGKVAIVTGGARGMGEATVRLFVEHGARVVIGDILVEQGQALADELGEAAVFCNLDVTVQEDWDAAVAAAEALGPLNVLVNNAGILHMASILDTTPEDYLRVVKVNQLSAFMGIRTVINPMKAAGSGSIINVSSIDGLHSSAGLSAYSSTKWALRGLTRSAAIELGQYGIRVNSVHPGGIFTEMGGKGVLSEEDMNKSVYKNFPIPRVGQPEEVANVTLFLATDEASYSTGTEFVADGGWFAGMRNPGMPCS</sequence>